<dbReference type="RefSeq" id="WP_103907410.1">
    <property type="nucleotide sequence ID" value="NZ_CP049246.1"/>
</dbReference>
<evidence type="ECO:0000313" key="1">
    <source>
        <dbReference type="EMBL" id="SEG64754.1"/>
    </source>
</evidence>
<proteinExistence type="predicted"/>
<organism evidence="1 2">
    <name type="scientific">Sphingobacterium lactis</name>
    <dbReference type="NCBI Taxonomy" id="797291"/>
    <lineage>
        <taxon>Bacteria</taxon>
        <taxon>Pseudomonadati</taxon>
        <taxon>Bacteroidota</taxon>
        <taxon>Sphingobacteriia</taxon>
        <taxon>Sphingobacteriales</taxon>
        <taxon>Sphingobacteriaceae</taxon>
        <taxon>Sphingobacterium</taxon>
    </lineage>
</organism>
<dbReference type="EMBL" id="FNUT01000012">
    <property type="protein sequence ID" value="SEG64754.1"/>
    <property type="molecule type" value="Genomic_DNA"/>
</dbReference>
<dbReference type="AlphaFoldDB" id="A0A1H6BVL5"/>
<evidence type="ECO:0000313" key="2">
    <source>
        <dbReference type="Proteomes" id="UP000236731"/>
    </source>
</evidence>
<gene>
    <name evidence="1" type="ORF">SAMN05421877_1123</name>
</gene>
<dbReference type="Proteomes" id="UP000236731">
    <property type="component" value="Unassembled WGS sequence"/>
</dbReference>
<reference evidence="2" key="1">
    <citation type="submission" date="2016-10" db="EMBL/GenBank/DDBJ databases">
        <authorList>
            <person name="Varghese N."/>
            <person name="Submissions S."/>
        </authorList>
    </citation>
    <scope>NUCLEOTIDE SEQUENCE [LARGE SCALE GENOMIC DNA]</scope>
    <source>
        <strain evidence="2">DSM 22361</strain>
    </source>
</reference>
<accession>A0A1H6BVL5</accession>
<sequence>MRVINMLKQTQAEISSSYEVGQEWRYHTRGGEEQSLVTIVKIEDDEKYGPIIHIAVSGVRIKNLKYPNGILEEIFHLPLVEGALRNSTTKLNRSNVHLPDYEFGYVRWKTAFDREEAGCFAIPLREIVQWLEDGTYEIKDVNEN</sequence>
<dbReference type="OrthoDB" id="66828at2"/>
<evidence type="ECO:0008006" key="3">
    <source>
        <dbReference type="Google" id="ProtNLM"/>
    </source>
</evidence>
<keyword evidence="2" id="KW-1185">Reference proteome</keyword>
<protein>
    <recommendedName>
        <fullName evidence="3">Immunity protein 26</fullName>
    </recommendedName>
</protein>
<name>A0A1H6BVL5_9SPHI</name>